<gene>
    <name evidence="1" type="ORF">NCTC10327_00470</name>
</gene>
<dbReference type="RefSeq" id="WP_185933722.1">
    <property type="nucleotide sequence ID" value="NZ_UYIO01000001.1"/>
</dbReference>
<reference evidence="1 2" key="1">
    <citation type="submission" date="2018-11" db="EMBL/GenBank/DDBJ databases">
        <authorList>
            <consortium name="Pathogen Informatics"/>
        </authorList>
    </citation>
    <scope>NUCLEOTIDE SEQUENCE [LARGE SCALE GENOMIC DNA]</scope>
    <source>
        <strain evidence="1 2">NCTC10327</strain>
    </source>
</reference>
<dbReference type="AlphaFoldDB" id="A0A7Z9C954"/>
<name>A0A7Z9C954_9ACTO</name>
<dbReference type="EMBL" id="UYIO01000001">
    <property type="protein sequence ID" value="VDG75785.1"/>
    <property type="molecule type" value="Genomic_DNA"/>
</dbReference>
<sequence>MNSWIVVLTRTSRDQSDTTSLQRLAPVEIVALDEGKPDPYLRRLGMGQDDTLIYASPTLLIALQGGAGKLLSNILAQPATQLAPIQEETTQGPETPPTPSSLPVKKTAPAVVETMPAVAGMAASDSPSDGDVPGPAFGDEQISSGVEGGQVGASHIDRAYILARLATRINNRLDPTGQAHTTKERSLS</sequence>
<accession>A0A7Z9C954</accession>
<dbReference type="Proteomes" id="UP000269974">
    <property type="component" value="Unassembled WGS sequence"/>
</dbReference>
<proteinExistence type="predicted"/>
<evidence type="ECO:0000313" key="2">
    <source>
        <dbReference type="Proteomes" id="UP000269974"/>
    </source>
</evidence>
<organism evidence="1 2">
    <name type="scientific">Actinobaculum suis</name>
    <dbReference type="NCBI Taxonomy" id="1657"/>
    <lineage>
        <taxon>Bacteria</taxon>
        <taxon>Bacillati</taxon>
        <taxon>Actinomycetota</taxon>
        <taxon>Actinomycetes</taxon>
        <taxon>Actinomycetales</taxon>
        <taxon>Actinomycetaceae</taxon>
        <taxon>Actinobaculum</taxon>
    </lineage>
</organism>
<comment type="caution">
    <text evidence="1">The sequence shown here is derived from an EMBL/GenBank/DDBJ whole genome shotgun (WGS) entry which is preliminary data.</text>
</comment>
<protein>
    <submittedName>
        <fullName evidence="1">Uncharacterized protein</fullName>
    </submittedName>
</protein>
<evidence type="ECO:0000313" key="1">
    <source>
        <dbReference type="EMBL" id="VDG75785.1"/>
    </source>
</evidence>